<dbReference type="PANTHER" id="PTHR19972">
    <property type="entry name" value="CALBINDIN"/>
    <property type="match status" value="1"/>
</dbReference>
<dbReference type="GO" id="GO:0051480">
    <property type="term" value="P:regulation of cytosolic calcium ion concentration"/>
    <property type="evidence" value="ECO:0007669"/>
    <property type="project" value="TreeGrafter"/>
</dbReference>
<name>G5JBB9_CROWT</name>
<feature type="domain" description="EF-hand" evidence="2">
    <location>
        <begin position="48"/>
        <end position="78"/>
    </location>
</feature>
<dbReference type="PROSITE" id="PS50222">
    <property type="entry name" value="EF_HAND_2"/>
    <property type="match status" value="2"/>
</dbReference>
<dbReference type="RefSeq" id="WP_007307489.1">
    <property type="nucleotide sequence ID" value="NZ_AESD01000711.1"/>
</dbReference>
<reference evidence="3 4" key="1">
    <citation type="journal article" date="2011" name="Front. Microbiol.">
        <title>Two Strains of Crocosphaera watsonii with Highly Conserved Genomes are Distinguished by Strain-Specific Features.</title>
        <authorList>
            <person name="Bench S.R."/>
            <person name="Ilikchyan I.N."/>
            <person name="Tripp H.J."/>
            <person name="Zehr J.P."/>
        </authorList>
    </citation>
    <scope>NUCLEOTIDE SEQUENCE [LARGE SCALE GENOMIC DNA]</scope>
    <source>
        <strain evidence="3 4">WH 0003</strain>
    </source>
</reference>
<protein>
    <recommendedName>
        <fullName evidence="2">EF-hand domain-containing protein</fullName>
    </recommendedName>
</protein>
<gene>
    <name evidence="3" type="ORF">CWATWH0003_4733</name>
</gene>
<keyword evidence="1" id="KW-0106">Calcium</keyword>
<dbReference type="Pfam" id="PF13499">
    <property type="entry name" value="EF-hand_7"/>
    <property type="match status" value="1"/>
</dbReference>
<dbReference type="SMART" id="SM00054">
    <property type="entry name" value="EFh"/>
    <property type="match status" value="2"/>
</dbReference>
<proteinExistence type="predicted"/>
<dbReference type="AlphaFoldDB" id="G5JBB9"/>
<dbReference type="InterPro" id="IPR051001">
    <property type="entry name" value="Calbindin_Ca-bind"/>
</dbReference>
<evidence type="ECO:0000313" key="4">
    <source>
        <dbReference type="Proteomes" id="UP000003477"/>
    </source>
</evidence>
<dbReference type="PROSITE" id="PS00018">
    <property type="entry name" value="EF_HAND_1"/>
    <property type="match status" value="2"/>
</dbReference>
<dbReference type="InterPro" id="IPR002048">
    <property type="entry name" value="EF_hand_dom"/>
</dbReference>
<comment type="caution">
    <text evidence="3">The sequence shown here is derived from an EMBL/GenBank/DDBJ whole genome shotgun (WGS) entry which is preliminary data.</text>
</comment>
<dbReference type="Gene3D" id="1.10.238.10">
    <property type="entry name" value="EF-hand"/>
    <property type="match status" value="1"/>
</dbReference>
<sequence>MTISLNKHQTEELQKFFDEIDQDHNGRIDKEELKQLLEKIWGKNTDFDINKAVTSIFKKCDTNGDGFITFDELASLAK</sequence>
<evidence type="ECO:0000256" key="1">
    <source>
        <dbReference type="ARBA" id="ARBA00022837"/>
    </source>
</evidence>
<accession>G5JBB9</accession>
<dbReference type="InterPro" id="IPR018247">
    <property type="entry name" value="EF_Hand_1_Ca_BS"/>
</dbReference>
<dbReference type="EMBL" id="AESD01000711">
    <property type="protein sequence ID" value="EHJ10522.1"/>
    <property type="molecule type" value="Genomic_DNA"/>
</dbReference>
<dbReference type="GO" id="GO:0005829">
    <property type="term" value="C:cytosol"/>
    <property type="evidence" value="ECO:0007669"/>
    <property type="project" value="TreeGrafter"/>
</dbReference>
<evidence type="ECO:0000313" key="3">
    <source>
        <dbReference type="EMBL" id="EHJ10522.1"/>
    </source>
</evidence>
<dbReference type="PANTHER" id="PTHR19972:SF10">
    <property type="entry name" value="CALBINDIN-32"/>
    <property type="match status" value="1"/>
</dbReference>
<dbReference type="GO" id="GO:0005509">
    <property type="term" value="F:calcium ion binding"/>
    <property type="evidence" value="ECO:0007669"/>
    <property type="project" value="InterPro"/>
</dbReference>
<dbReference type="CDD" id="cd00051">
    <property type="entry name" value="EFh"/>
    <property type="match status" value="1"/>
</dbReference>
<feature type="domain" description="EF-hand" evidence="2">
    <location>
        <begin position="8"/>
        <end position="43"/>
    </location>
</feature>
<dbReference type="InterPro" id="IPR011992">
    <property type="entry name" value="EF-hand-dom_pair"/>
</dbReference>
<dbReference type="PATRIC" id="fig|423471.3.peg.4431"/>
<evidence type="ECO:0000259" key="2">
    <source>
        <dbReference type="PROSITE" id="PS50222"/>
    </source>
</evidence>
<dbReference type="SUPFAM" id="SSF47473">
    <property type="entry name" value="EF-hand"/>
    <property type="match status" value="1"/>
</dbReference>
<dbReference type="Proteomes" id="UP000003477">
    <property type="component" value="Unassembled WGS sequence"/>
</dbReference>
<organism evidence="3 4">
    <name type="scientific">Crocosphaera watsonii WH 0003</name>
    <dbReference type="NCBI Taxonomy" id="423471"/>
    <lineage>
        <taxon>Bacteria</taxon>
        <taxon>Bacillati</taxon>
        <taxon>Cyanobacteriota</taxon>
        <taxon>Cyanophyceae</taxon>
        <taxon>Oscillatoriophycideae</taxon>
        <taxon>Chroococcales</taxon>
        <taxon>Aphanothecaceae</taxon>
        <taxon>Crocosphaera</taxon>
    </lineage>
</organism>
<dbReference type="GeneID" id="88768118"/>